<reference evidence="8" key="1">
    <citation type="journal article" date="2019" name="Int. J. Syst. Evol. Microbiol.">
        <title>The Global Catalogue of Microorganisms (GCM) 10K type strain sequencing project: providing services to taxonomists for standard genome sequencing and annotation.</title>
        <authorList>
            <consortium name="The Broad Institute Genomics Platform"/>
            <consortium name="The Broad Institute Genome Sequencing Center for Infectious Disease"/>
            <person name="Wu L."/>
            <person name="Ma J."/>
        </authorList>
    </citation>
    <scope>NUCLEOTIDE SEQUENCE [LARGE SCALE GENOMIC DNA]</scope>
    <source>
        <strain evidence="8">CCM 8903</strain>
    </source>
</reference>
<dbReference type="Proteomes" id="UP001597252">
    <property type="component" value="Unassembled WGS sequence"/>
</dbReference>
<organism evidence="7 8">
    <name type="scientific">Lacticaseibacillus baoqingensis</name>
    <dbReference type="NCBI Taxonomy" id="2486013"/>
    <lineage>
        <taxon>Bacteria</taxon>
        <taxon>Bacillati</taxon>
        <taxon>Bacillota</taxon>
        <taxon>Bacilli</taxon>
        <taxon>Lactobacillales</taxon>
        <taxon>Lactobacillaceae</taxon>
        <taxon>Lacticaseibacillus</taxon>
    </lineage>
</organism>
<sequence>MIGTKHKFVKSVVAGMAVLGSVLALSACSSSGSSSSSSGKTTTVSFFNMKVEFKKQLEQAAATYNKTHKGVKVQVTTVGGGTDYQTNLKAKMQSGKTPDIFALEGPQQLQTYKKYLADVSAGKAIKQALPGTLNTVKSGSQVLGYPVLQESIGIVYNKTIFAKAGIDPAKITDQASYEAALKTLNDKKAQLGIEAPTAFPMKEWWVIGQHAVDPFLSTEFNGSVTKAYNAKTISWKNSQYFKQYIDATTKYSAQPVQSMDYSTQIEKLFSTGKVAMAEQGSWVYPTIESVNKDLAKNVGIIPIPVNDKTSGKLPVGVTQWWAVNKQADKKTQKAAMDFMDWLFTSKAGKNIVLTDLKVVPAYKGFDSSKIADPLGKATYKYIDDGKTQGLVFGGFATDWAQNGMAPELQKYVAGKESWNAAIKNSENAWKSARAGQ</sequence>
<dbReference type="PANTHER" id="PTHR43649">
    <property type="entry name" value="ARABINOSE-BINDING PROTEIN-RELATED"/>
    <property type="match status" value="1"/>
</dbReference>
<dbReference type="PANTHER" id="PTHR43649:SF33">
    <property type="entry name" value="POLYGALACTURONAN_RHAMNOGALACTURONAN-BINDING PROTEIN YTCQ"/>
    <property type="match status" value="1"/>
</dbReference>
<dbReference type="RefSeq" id="WP_164508500.1">
    <property type="nucleotide sequence ID" value="NZ_JBHTON010000002.1"/>
</dbReference>
<dbReference type="EMBL" id="JBHTON010000002">
    <property type="protein sequence ID" value="MFD1483770.1"/>
    <property type="molecule type" value="Genomic_DNA"/>
</dbReference>
<comment type="caution">
    <text evidence="7">The sequence shown here is derived from an EMBL/GenBank/DDBJ whole genome shotgun (WGS) entry which is preliminary data.</text>
</comment>
<proteinExistence type="predicted"/>
<evidence type="ECO:0000256" key="6">
    <source>
        <dbReference type="SAM" id="SignalP"/>
    </source>
</evidence>
<evidence type="ECO:0000256" key="2">
    <source>
        <dbReference type="ARBA" id="ARBA00022729"/>
    </source>
</evidence>
<feature type="signal peptide" evidence="6">
    <location>
        <begin position="1"/>
        <end position="26"/>
    </location>
</feature>
<name>A0ABW4E1K1_9LACO</name>
<dbReference type="Gene3D" id="3.40.190.10">
    <property type="entry name" value="Periplasmic binding protein-like II"/>
    <property type="match status" value="2"/>
</dbReference>
<dbReference type="InterPro" id="IPR050490">
    <property type="entry name" value="Bact_solute-bd_prot1"/>
</dbReference>
<evidence type="ECO:0000313" key="7">
    <source>
        <dbReference type="EMBL" id="MFD1483770.1"/>
    </source>
</evidence>
<dbReference type="SUPFAM" id="SSF53850">
    <property type="entry name" value="Periplasmic binding protein-like II"/>
    <property type="match status" value="1"/>
</dbReference>
<keyword evidence="8" id="KW-1185">Reference proteome</keyword>
<evidence type="ECO:0000313" key="8">
    <source>
        <dbReference type="Proteomes" id="UP001597252"/>
    </source>
</evidence>
<dbReference type="Pfam" id="PF01547">
    <property type="entry name" value="SBP_bac_1"/>
    <property type="match status" value="1"/>
</dbReference>
<evidence type="ECO:0000256" key="3">
    <source>
        <dbReference type="ARBA" id="ARBA00023136"/>
    </source>
</evidence>
<keyword evidence="3" id="KW-0472">Membrane</keyword>
<feature type="chain" id="PRO_5046086969" evidence="6">
    <location>
        <begin position="27"/>
        <end position="436"/>
    </location>
</feature>
<keyword evidence="4" id="KW-0564">Palmitate</keyword>
<keyword evidence="1" id="KW-1003">Cell membrane</keyword>
<protein>
    <submittedName>
        <fullName evidence="7">ABC transporter substrate-binding protein</fullName>
    </submittedName>
</protein>
<dbReference type="InterPro" id="IPR006059">
    <property type="entry name" value="SBP"/>
</dbReference>
<keyword evidence="2 6" id="KW-0732">Signal</keyword>
<evidence type="ECO:0000256" key="1">
    <source>
        <dbReference type="ARBA" id="ARBA00022475"/>
    </source>
</evidence>
<gene>
    <name evidence="7" type="ORF">ACFQ5J_00725</name>
</gene>
<evidence type="ECO:0000256" key="5">
    <source>
        <dbReference type="ARBA" id="ARBA00023288"/>
    </source>
</evidence>
<evidence type="ECO:0000256" key="4">
    <source>
        <dbReference type="ARBA" id="ARBA00023139"/>
    </source>
</evidence>
<keyword evidence="5" id="KW-0449">Lipoprotein</keyword>
<dbReference type="PROSITE" id="PS51257">
    <property type="entry name" value="PROKAR_LIPOPROTEIN"/>
    <property type="match status" value="1"/>
</dbReference>
<accession>A0ABW4E1K1</accession>